<protein>
    <submittedName>
        <fullName evidence="3">Uncharacterized protein</fullName>
    </submittedName>
</protein>
<dbReference type="Gene3D" id="3.40.50.300">
    <property type="entry name" value="P-loop containing nucleotide triphosphate hydrolases"/>
    <property type="match status" value="1"/>
</dbReference>
<gene>
    <name evidence="3" type="ORF">DGYR_LOCUS2072</name>
</gene>
<dbReference type="PANTHER" id="PTHR10760">
    <property type="entry name" value="TORSIN"/>
    <property type="match status" value="1"/>
</dbReference>
<comment type="caution">
    <text evidence="3">The sequence shown here is derived from an EMBL/GenBank/DDBJ whole genome shotgun (WGS) entry which is preliminary data.</text>
</comment>
<evidence type="ECO:0000313" key="4">
    <source>
        <dbReference type="Proteomes" id="UP000549394"/>
    </source>
</evidence>
<dbReference type="InterPro" id="IPR010448">
    <property type="entry name" value="Torsin"/>
</dbReference>
<dbReference type="InterPro" id="IPR027417">
    <property type="entry name" value="P-loop_NTPase"/>
</dbReference>
<evidence type="ECO:0000313" key="3">
    <source>
        <dbReference type="EMBL" id="CAD5113023.1"/>
    </source>
</evidence>
<dbReference type="EMBL" id="CAJFCJ010000003">
    <property type="protein sequence ID" value="CAD5113023.1"/>
    <property type="molecule type" value="Genomic_DNA"/>
</dbReference>
<sequence>MGSSTNDLLLRDSNIEDDSRSIYSAQSLISGVGTVRRSEVEETGSAISGTMQSDISPPSSIRSLCSTNVSKEPEKKIEKKSNVLLLLVILFLPTILGFVFLKLQTTPDLKPNLNIDLANISRDLRESIIGQDDALRDILNYMEMYKKQQRIEPLVFLLHGPTGTGKSYTSQVISKSFQQTNVHLYVTSYHFGSKAKLLDLSTFREIPDLVKDRSTNLFIFDGLEIADNRVIEALFSTLHLMKKQSTKINYTVFLLIDTSKPENSQQFDRNTKYPEIEKNIMLKTHWFKEFMSSGMIDSFVPFQLLEKKHAIQCVILEAKKRGLKLSREKLDQIISSVTFQEIDGIEYSKAGCTSISNKLYLLE</sequence>
<dbReference type="Pfam" id="PF06309">
    <property type="entry name" value="Torsin"/>
    <property type="match status" value="1"/>
</dbReference>
<keyword evidence="2" id="KW-1133">Transmembrane helix</keyword>
<dbReference type="SUPFAM" id="SSF52540">
    <property type="entry name" value="P-loop containing nucleoside triphosphate hydrolases"/>
    <property type="match status" value="1"/>
</dbReference>
<evidence type="ECO:0000256" key="1">
    <source>
        <dbReference type="ARBA" id="ARBA00006235"/>
    </source>
</evidence>
<dbReference type="AlphaFoldDB" id="A0A7I8VER0"/>
<feature type="transmembrane region" description="Helical" evidence="2">
    <location>
        <begin position="83"/>
        <end position="101"/>
    </location>
</feature>
<keyword evidence="4" id="KW-1185">Reference proteome</keyword>
<dbReference type="GO" id="GO:0005737">
    <property type="term" value="C:cytoplasm"/>
    <property type="evidence" value="ECO:0007669"/>
    <property type="project" value="UniProtKB-ARBA"/>
</dbReference>
<accession>A0A7I8VER0</accession>
<comment type="similarity">
    <text evidence="1">Belongs to the ClpA/ClpB family. Torsin subfamily.</text>
</comment>
<dbReference type="PANTHER" id="PTHR10760:SF2">
    <property type="entry name" value="LD13476P-RELATED"/>
    <property type="match status" value="1"/>
</dbReference>
<keyword evidence="2" id="KW-0472">Membrane</keyword>
<keyword evidence="2" id="KW-0812">Transmembrane</keyword>
<evidence type="ECO:0000256" key="2">
    <source>
        <dbReference type="SAM" id="Phobius"/>
    </source>
</evidence>
<proteinExistence type="inferred from homology"/>
<dbReference type="GO" id="GO:0012505">
    <property type="term" value="C:endomembrane system"/>
    <property type="evidence" value="ECO:0007669"/>
    <property type="project" value="UniProtKB-ARBA"/>
</dbReference>
<reference evidence="3 4" key="1">
    <citation type="submission" date="2020-08" db="EMBL/GenBank/DDBJ databases">
        <authorList>
            <person name="Hejnol A."/>
        </authorList>
    </citation>
    <scope>NUCLEOTIDE SEQUENCE [LARGE SCALE GENOMIC DNA]</scope>
</reference>
<dbReference type="Proteomes" id="UP000549394">
    <property type="component" value="Unassembled WGS sequence"/>
</dbReference>
<organism evidence="3 4">
    <name type="scientific">Dimorphilus gyrociliatus</name>
    <dbReference type="NCBI Taxonomy" id="2664684"/>
    <lineage>
        <taxon>Eukaryota</taxon>
        <taxon>Metazoa</taxon>
        <taxon>Spiralia</taxon>
        <taxon>Lophotrochozoa</taxon>
        <taxon>Annelida</taxon>
        <taxon>Polychaeta</taxon>
        <taxon>Polychaeta incertae sedis</taxon>
        <taxon>Dinophilidae</taxon>
        <taxon>Dimorphilus</taxon>
    </lineage>
</organism>
<name>A0A7I8VER0_9ANNE</name>
<dbReference type="OrthoDB" id="19623at2759"/>
<dbReference type="GO" id="GO:0016887">
    <property type="term" value="F:ATP hydrolysis activity"/>
    <property type="evidence" value="ECO:0007669"/>
    <property type="project" value="InterPro"/>
</dbReference>
<dbReference type="GO" id="GO:0005524">
    <property type="term" value="F:ATP binding"/>
    <property type="evidence" value="ECO:0007669"/>
    <property type="project" value="InterPro"/>
</dbReference>